<feature type="transmembrane region" description="Helical" evidence="8">
    <location>
        <begin position="144"/>
        <end position="169"/>
    </location>
</feature>
<keyword evidence="5 8" id="KW-0812">Transmembrane</keyword>
<organism evidence="9 10">
    <name type="scientific">Actinomyces bovis</name>
    <dbReference type="NCBI Taxonomy" id="1658"/>
    <lineage>
        <taxon>Bacteria</taxon>
        <taxon>Bacillati</taxon>
        <taxon>Actinomycetota</taxon>
        <taxon>Actinomycetes</taxon>
        <taxon>Actinomycetales</taxon>
        <taxon>Actinomycetaceae</taxon>
        <taxon>Actinomyces</taxon>
    </lineage>
</organism>
<dbReference type="PANTHER" id="PTHR30472:SF19">
    <property type="entry name" value="PETROBACTIN IMPORT SYSTEM PERMEASE PROTEIN YCLO"/>
    <property type="match status" value="1"/>
</dbReference>
<keyword evidence="7 8" id="KW-0472">Membrane</keyword>
<evidence type="ECO:0000256" key="6">
    <source>
        <dbReference type="ARBA" id="ARBA00022989"/>
    </source>
</evidence>
<evidence type="ECO:0000256" key="8">
    <source>
        <dbReference type="SAM" id="Phobius"/>
    </source>
</evidence>
<keyword evidence="4" id="KW-1003">Cell membrane</keyword>
<reference evidence="9 10" key="1">
    <citation type="submission" date="2018-06" db="EMBL/GenBank/DDBJ databases">
        <authorList>
            <consortium name="Pathogen Informatics"/>
            <person name="Doyle S."/>
        </authorList>
    </citation>
    <scope>NUCLEOTIDE SEQUENCE [LARGE SCALE GENOMIC DNA]</scope>
    <source>
        <strain evidence="9 10">NCTC11535</strain>
    </source>
</reference>
<evidence type="ECO:0000256" key="4">
    <source>
        <dbReference type="ARBA" id="ARBA00022475"/>
    </source>
</evidence>
<proteinExistence type="inferred from homology"/>
<evidence type="ECO:0000313" key="10">
    <source>
        <dbReference type="Proteomes" id="UP000250006"/>
    </source>
</evidence>
<feature type="transmembrane region" description="Helical" evidence="8">
    <location>
        <begin position="54"/>
        <end position="73"/>
    </location>
</feature>
<comment type="caution">
    <text evidence="9">The sequence shown here is derived from an EMBL/GenBank/DDBJ whole genome shotgun (WGS) entry which is preliminary data.</text>
</comment>
<dbReference type="SUPFAM" id="SSF81345">
    <property type="entry name" value="ABC transporter involved in vitamin B12 uptake, BtuC"/>
    <property type="match status" value="1"/>
</dbReference>
<dbReference type="EMBL" id="UAPQ01000008">
    <property type="protein sequence ID" value="SPT53947.1"/>
    <property type="molecule type" value="Genomic_DNA"/>
</dbReference>
<evidence type="ECO:0000256" key="2">
    <source>
        <dbReference type="ARBA" id="ARBA00007935"/>
    </source>
</evidence>
<comment type="subcellular location">
    <subcellularLocation>
        <location evidence="1">Cell membrane</location>
        <topology evidence="1">Multi-pass membrane protein</topology>
    </subcellularLocation>
</comment>
<dbReference type="PANTHER" id="PTHR30472">
    <property type="entry name" value="FERRIC ENTEROBACTIN TRANSPORT SYSTEM PERMEASE PROTEIN"/>
    <property type="match status" value="1"/>
</dbReference>
<evidence type="ECO:0000256" key="7">
    <source>
        <dbReference type="ARBA" id="ARBA00023136"/>
    </source>
</evidence>
<evidence type="ECO:0000256" key="5">
    <source>
        <dbReference type="ARBA" id="ARBA00022692"/>
    </source>
</evidence>
<dbReference type="InterPro" id="IPR000522">
    <property type="entry name" value="ABC_transptr_permease_BtuC"/>
</dbReference>
<dbReference type="InterPro" id="IPR037294">
    <property type="entry name" value="ABC_BtuC-like"/>
</dbReference>
<accession>A0ABY1VQC2</accession>
<keyword evidence="6 8" id="KW-1133">Transmembrane helix</keyword>
<feature type="transmembrane region" description="Helical" evidence="8">
    <location>
        <begin position="93"/>
        <end position="112"/>
    </location>
</feature>
<feature type="transmembrane region" description="Helical" evidence="8">
    <location>
        <begin position="304"/>
        <end position="325"/>
    </location>
</feature>
<comment type="similarity">
    <text evidence="2">Belongs to the binding-protein-dependent transport system permease family. FecCD subfamily.</text>
</comment>
<dbReference type="Pfam" id="PF01032">
    <property type="entry name" value="FecCD"/>
    <property type="match status" value="1"/>
</dbReference>
<feature type="transmembrane region" description="Helical" evidence="8">
    <location>
        <begin position="279"/>
        <end position="298"/>
    </location>
</feature>
<sequence>MTPYTALTTCLAARRRGVRARTAVLAIAALACCLAFLLWDAFPGWQIIVGLRVRRFLAIVVVAVALSTSTVVFQSVTRNRILSPGVMGFDALYRLIATTSVFLMGSGAFAGLHPVAVFALNAGIMTGFAALLLAGFLSDGRRSIHLLVLVGIVLGTLFRSLSVMLSFIMDPNELLTVQDKGTASFSVVNEESLWVCGAVCAVVTLIMSLRAHRLDVLALGPDLARGLGVHHQRESRIALGLSCMQVACATALVGPLMFLGLLVVNIGVYALRSTRTRDLLLGCSLLAVVVLVGGQGLLEHLFNQSTVLPVVIEFTGGLLLATMIFKEARR</sequence>
<feature type="transmembrane region" description="Helical" evidence="8">
    <location>
        <begin position="237"/>
        <end position="267"/>
    </location>
</feature>
<keyword evidence="10" id="KW-1185">Reference proteome</keyword>
<protein>
    <submittedName>
        <fullName evidence="9">Probable ABC transporter permease protein HI_1471</fullName>
    </submittedName>
</protein>
<name>A0ABY1VQC2_9ACTO</name>
<evidence type="ECO:0000256" key="1">
    <source>
        <dbReference type="ARBA" id="ARBA00004651"/>
    </source>
</evidence>
<feature type="transmembrane region" description="Helical" evidence="8">
    <location>
        <begin position="118"/>
        <end position="137"/>
    </location>
</feature>
<dbReference type="Gene3D" id="1.10.3470.10">
    <property type="entry name" value="ABC transporter involved in vitamin B12 uptake, BtuC"/>
    <property type="match status" value="1"/>
</dbReference>
<evidence type="ECO:0000256" key="3">
    <source>
        <dbReference type="ARBA" id="ARBA00022448"/>
    </source>
</evidence>
<evidence type="ECO:0000313" key="9">
    <source>
        <dbReference type="EMBL" id="SPT53947.1"/>
    </source>
</evidence>
<keyword evidence="3" id="KW-0813">Transport</keyword>
<dbReference type="RefSeq" id="WP_111836859.1">
    <property type="nucleotide sequence ID" value="NZ_UAPQ01000008.1"/>
</dbReference>
<gene>
    <name evidence="9" type="ORF">NCTC11535_01639</name>
</gene>
<feature type="transmembrane region" description="Helical" evidence="8">
    <location>
        <begin position="23"/>
        <end position="42"/>
    </location>
</feature>
<dbReference type="Proteomes" id="UP000250006">
    <property type="component" value="Unassembled WGS sequence"/>
</dbReference>